<keyword evidence="2" id="KW-0614">Plasmid</keyword>
<keyword evidence="3" id="KW-1185">Reference proteome</keyword>
<organism evidence="2 3">
    <name type="scientific">Acidiphilium cryptum (strain JF-5)</name>
    <dbReference type="NCBI Taxonomy" id="349163"/>
    <lineage>
        <taxon>Bacteria</taxon>
        <taxon>Pseudomonadati</taxon>
        <taxon>Pseudomonadota</taxon>
        <taxon>Alphaproteobacteria</taxon>
        <taxon>Acetobacterales</taxon>
        <taxon>Acidocellaceae</taxon>
        <taxon>Acidiphilium</taxon>
    </lineage>
</organism>
<dbReference type="AlphaFoldDB" id="A5FT82"/>
<geneLocation type="plasmid" evidence="2 3">
    <name>pACRY01</name>
</geneLocation>
<sequence length="101" mass="11643">MAAHAIALLHRRRARGLRGRGHGRAQHWRRRRGRCGRGARMLRRRRRRGVRRTATAAGEDQDGPAHPRGKQNACRGGLVRSHDVLRFISWSSMETLCRSWC</sequence>
<dbReference type="KEGG" id="acr:Acry_3192"/>
<dbReference type="Proteomes" id="UP000000245">
    <property type="component" value="Plasmid pACRY01"/>
</dbReference>
<evidence type="ECO:0000313" key="2">
    <source>
        <dbReference type="EMBL" id="ABQ28814.1"/>
    </source>
</evidence>
<evidence type="ECO:0000313" key="3">
    <source>
        <dbReference type="Proteomes" id="UP000000245"/>
    </source>
</evidence>
<evidence type="ECO:0000256" key="1">
    <source>
        <dbReference type="SAM" id="MobiDB-lite"/>
    </source>
</evidence>
<name>A5FT82_ACICJ</name>
<proteinExistence type="predicted"/>
<feature type="compositionally biased region" description="Basic residues" evidence="1">
    <location>
        <begin position="16"/>
        <end position="51"/>
    </location>
</feature>
<accession>A5FT82</accession>
<dbReference type="EMBL" id="CP000689">
    <property type="protein sequence ID" value="ABQ28814.1"/>
    <property type="molecule type" value="Genomic_DNA"/>
</dbReference>
<reference evidence="2 3" key="1">
    <citation type="submission" date="2007-05" db="EMBL/GenBank/DDBJ databases">
        <title>Complete sequence of plasmid1 pACRY01 of Acidiphilium cryptum JF-5.</title>
        <authorList>
            <consortium name="US DOE Joint Genome Institute"/>
            <person name="Copeland A."/>
            <person name="Lucas S."/>
            <person name="Lapidus A."/>
            <person name="Barry K."/>
            <person name="Detter J.C."/>
            <person name="Glavina del Rio T."/>
            <person name="Hammon N."/>
            <person name="Israni S."/>
            <person name="Dalin E."/>
            <person name="Tice H."/>
            <person name="Pitluck S."/>
            <person name="Sims D."/>
            <person name="Brettin T."/>
            <person name="Bruce D."/>
            <person name="Han C."/>
            <person name="Schmutz J."/>
            <person name="Larimer F."/>
            <person name="Land M."/>
            <person name="Hauser L."/>
            <person name="Kyrpides N."/>
            <person name="Kim E."/>
            <person name="Magnuson T."/>
            <person name="Richardson P."/>
        </authorList>
    </citation>
    <scope>NUCLEOTIDE SEQUENCE [LARGE SCALE GENOMIC DNA]</scope>
    <source>
        <strain evidence="3">JF-5</strain>
        <plasmid evidence="3">Plasmid pACRY01</plasmid>
    </source>
</reference>
<protein>
    <submittedName>
        <fullName evidence="2">Uncharacterized protein</fullName>
    </submittedName>
</protein>
<dbReference type="HOGENOM" id="CLU_2285265_0_0_5"/>
<feature type="region of interest" description="Disordered" evidence="1">
    <location>
        <begin position="16"/>
        <end position="75"/>
    </location>
</feature>
<gene>
    <name evidence="2" type="ordered locus">Acry_3192</name>
</gene>